<evidence type="ECO:0000313" key="5">
    <source>
        <dbReference type="EMBL" id="MBB1069894.1"/>
    </source>
</evidence>
<protein>
    <submittedName>
        <fullName evidence="5">MarR family transcriptional regulator</fullName>
    </submittedName>
</protein>
<dbReference type="Gene3D" id="1.10.10.10">
    <property type="entry name" value="Winged helix-like DNA-binding domain superfamily/Winged helix DNA-binding domain"/>
    <property type="match status" value="1"/>
</dbReference>
<keyword evidence="1" id="KW-0805">Transcription regulation</keyword>
<accession>A0A7W3TS56</accession>
<evidence type="ECO:0000256" key="1">
    <source>
        <dbReference type="ARBA" id="ARBA00023015"/>
    </source>
</evidence>
<dbReference type="GO" id="GO:0003700">
    <property type="term" value="F:DNA-binding transcription factor activity"/>
    <property type="evidence" value="ECO:0007669"/>
    <property type="project" value="InterPro"/>
</dbReference>
<keyword evidence="3" id="KW-0804">Transcription</keyword>
<dbReference type="GO" id="GO:0003677">
    <property type="term" value="F:DNA binding"/>
    <property type="evidence" value="ECO:0007669"/>
    <property type="project" value="UniProtKB-KW"/>
</dbReference>
<dbReference type="SMART" id="SM00347">
    <property type="entry name" value="HTH_MARR"/>
    <property type="match status" value="1"/>
</dbReference>
<feature type="domain" description="HTH marR-type" evidence="4">
    <location>
        <begin position="1"/>
        <end position="144"/>
    </location>
</feature>
<proteinExistence type="predicted"/>
<dbReference type="Pfam" id="PF12802">
    <property type="entry name" value="MarR_2"/>
    <property type="match status" value="1"/>
</dbReference>
<reference evidence="5 6" key="1">
    <citation type="submission" date="2020-07" db="EMBL/GenBank/DDBJ databases">
        <title>Description of Limosilactobacillus balticus sp. nov., Limosilactobacillus agrestis sp. nov., Limosilactobacillus albertensis sp. nov., Limosilactobacillus rudii sp. nov., Limosilactobacillus fastidiosus sp. nov., five novel Limosilactobacillus species isolated from the vertebrate gastrointestinal tract, and proposal of 6 subspecies of Limosilactobacillus reuteri adapted to the gastrointestinal tract of specific vertebrate hosts.</title>
        <authorList>
            <person name="Li F."/>
            <person name="Cheng C."/>
            <person name="Zheng J."/>
            <person name="Quevedo R.M."/>
            <person name="Li J."/>
            <person name="Roos S."/>
            <person name="Gaenzle M.G."/>
            <person name="Walter J."/>
        </authorList>
    </citation>
    <scope>NUCLEOTIDE SEQUENCE [LARGE SCALE GENOMIC DNA]</scope>
    <source>
        <strain evidence="5 6">RRLNB_1_1</strain>
    </source>
</reference>
<evidence type="ECO:0000313" key="6">
    <source>
        <dbReference type="Proteomes" id="UP000518316"/>
    </source>
</evidence>
<dbReference type="PROSITE" id="PS50995">
    <property type="entry name" value="HTH_MARR_2"/>
    <property type="match status" value="1"/>
</dbReference>
<keyword evidence="2" id="KW-0238">DNA-binding</keyword>
<evidence type="ECO:0000259" key="4">
    <source>
        <dbReference type="PROSITE" id="PS50995"/>
    </source>
</evidence>
<comment type="caution">
    <text evidence="5">The sequence shown here is derived from an EMBL/GenBank/DDBJ whole genome shotgun (WGS) entry which is preliminary data.</text>
</comment>
<organism evidence="5 6">
    <name type="scientific">Limosilactobacillus albertensis</name>
    <dbReference type="NCBI Taxonomy" id="2759752"/>
    <lineage>
        <taxon>Bacteria</taxon>
        <taxon>Bacillati</taxon>
        <taxon>Bacillota</taxon>
        <taxon>Bacilli</taxon>
        <taxon>Lactobacillales</taxon>
        <taxon>Lactobacillaceae</taxon>
        <taxon>Limosilactobacillus</taxon>
    </lineage>
</organism>
<evidence type="ECO:0000256" key="3">
    <source>
        <dbReference type="ARBA" id="ARBA00023163"/>
    </source>
</evidence>
<dbReference type="InterPro" id="IPR036388">
    <property type="entry name" value="WH-like_DNA-bd_sf"/>
</dbReference>
<name>A0A7W3TS56_9LACO</name>
<dbReference type="PANTHER" id="PTHR42756:SF1">
    <property type="entry name" value="TRANSCRIPTIONAL REPRESSOR OF EMRAB OPERON"/>
    <property type="match status" value="1"/>
</dbReference>
<evidence type="ECO:0000256" key="2">
    <source>
        <dbReference type="ARBA" id="ARBA00023125"/>
    </source>
</evidence>
<dbReference type="AlphaFoldDB" id="A0A7W3TS56"/>
<dbReference type="EMBL" id="JACIVC010000061">
    <property type="protein sequence ID" value="MBB1069894.1"/>
    <property type="molecule type" value="Genomic_DNA"/>
</dbReference>
<dbReference type="PANTHER" id="PTHR42756">
    <property type="entry name" value="TRANSCRIPTIONAL REGULATOR, MARR"/>
    <property type="match status" value="1"/>
</dbReference>
<dbReference type="RefSeq" id="WP_182598423.1">
    <property type="nucleotide sequence ID" value="NZ_JACIVC010000061.1"/>
</dbReference>
<dbReference type="InterPro" id="IPR036390">
    <property type="entry name" value="WH_DNA-bd_sf"/>
</dbReference>
<dbReference type="SUPFAM" id="SSF46785">
    <property type="entry name" value="Winged helix' DNA-binding domain"/>
    <property type="match status" value="1"/>
</dbReference>
<keyword evidence="6" id="KW-1185">Reference proteome</keyword>
<dbReference type="Proteomes" id="UP000518316">
    <property type="component" value="Unassembled WGS sequence"/>
</dbReference>
<sequence>MASKKDKFEYMNRLLRTYMINMHHFFTTLTPQLTLTPQQARTLLYIKDHPGLIQRELGDYFHIRNASITNMLKNLERDGYIVRRNDNESARIKRIFLTKEGIAKTSQIKDVFDQAYQQIVEQLDEETIDAVIKSMMNINNELKK</sequence>
<dbReference type="InterPro" id="IPR000835">
    <property type="entry name" value="HTH_MarR-typ"/>
</dbReference>
<gene>
    <name evidence="5" type="ORF">H5S40_06990</name>
</gene>